<organism evidence="1 2">
    <name type="scientific">Pleurodeles waltl</name>
    <name type="common">Iberian ribbed newt</name>
    <dbReference type="NCBI Taxonomy" id="8319"/>
    <lineage>
        <taxon>Eukaryota</taxon>
        <taxon>Metazoa</taxon>
        <taxon>Chordata</taxon>
        <taxon>Craniata</taxon>
        <taxon>Vertebrata</taxon>
        <taxon>Euteleostomi</taxon>
        <taxon>Amphibia</taxon>
        <taxon>Batrachia</taxon>
        <taxon>Caudata</taxon>
        <taxon>Salamandroidea</taxon>
        <taxon>Salamandridae</taxon>
        <taxon>Pleurodelinae</taxon>
        <taxon>Pleurodeles</taxon>
    </lineage>
</organism>
<proteinExistence type="predicted"/>
<accession>A0AAV7N1Y3</accession>
<evidence type="ECO:0000313" key="1">
    <source>
        <dbReference type="EMBL" id="KAJ1108303.1"/>
    </source>
</evidence>
<name>A0AAV7N1Y3_PLEWA</name>
<comment type="caution">
    <text evidence="1">The sequence shown here is derived from an EMBL/GenBank/DDBJ whole genome shotgun (WGS) entry which is preliminary data.</text>
</comment>
<reference evidence="1" key="1">
    <citation type="journal article" date="2022" name="bioRxiv">
        <title>Sequencing and chromosome-scale assembly of the giantPleurodeles waltlgenome.</title>
        <authorList>
            <person name="Brown T."/>
            <person name="Elewa A."/>
            <person name="Iarovenko S."/>
            <person name="Subramanian E."/>
            <person name="Araus A.J."/>
            <person name="Petzold A."/>
            <person name="Susuki M."/>
            <person name="Suzuki K.-i.T."/>
            <person name="Hayashi T."/>
            <person name="Toyoda A."/>
            <person name="Oliveira C."/>
            <person name="Osipova E."/>
            <person name="Leigh N.D."/>
            <person name="Simon A."/>
            <person name="Yun M.H."/>
        </authorList>
    </citation>
    <scope>NUCLEOTIDE SEQUENCE</scope>
    <source>
        <strain evidence="1">20211129_DDA</strain>
        <tissue evidence="1">Liver</tissue>
    </source>
</reference>
<sequence>MARHPRQQQSSTVVLSWGCHRMTSRRVEQLGPTTLGRAEDLVGQLLRVNALRGADRGDSEACGATGPQN</sequence>
<protein>
    <submittedName>
        <fullName evidence="1">Uncharacterized protein</fullName>
    </submittedName>
</protein>
<keyword evidence="2" id="KW-1185">Reference proteome</keyword>
<gene>
    <name evidence="1" type="ORF">NDU88_005679</name>
</gene>
<dbReference type="Proteomes" id="UP001066276">
    <property type="component" value="Chromosome 9"/>
</dbReference>
<evidence type="ECO:0000313" key="2">
    <source>
        <dbReference type="Proteomes" id="UP001066276"/>
    </source>
</evidence>
<dbReference type="EMBL" id="JANPWB010000013">
    <property type="protein sequence ID" value="KAJ1108303.1"/>
    <property type="molecule type" value="Genomic_DNA"/>
</dbReference>
<dbReference type="AlphaFoldDB" id="A0AAV7N1Y3"/>